<evidence type="ECO:0000259" key="4">
    <source>
        <dbReference type="Pfam" id="PF13302"/>
    </source>
</evidence>
<proteinExistence type="inferred from homology"/>
<keyword evidence="2" id="KW-0808">Transferase</keyword>
<dbReference type="Proteomes" id="UP001562354">
    <property type="component" value="Unassembled WGS sequence"/>
</dbReference>
<accession>A0ABR3PFI4</accession>
<name>A0ABR3PFI4_9PEZI</name>
<dbReference type="InterPro" id="IPR016181">
    <property type="entry name" value="Acyl_CoA_acyltransferase"/>
</dbReference>
<dbReference type="Pfam" id="PF13302">
    <property type="entry name" value="Acetyltransf_3"/>
    <property type="match status" value="1"/>
</dbReference>
<evidence type="ECO:0000256" key="1">
    <source>
        <dbReference type="ARBA" id="ARBA00009342"/>
    </source>
</evidence>
<dbReference type="InterPro" id="IPR000182">
    <property type="entry name" value="GNAT_dom"/>
</dbReference>
<keyword evidence="3" id="KW-0012">Acyltransferase</keyword>
<evidence type="ECO:0000256" key="3">
    <source>
        <dbReference type="ARBA" id="ARBA00023315"/>
    </source>
</evidence>
<dbReference type="EMBL" id="JBFMKM010000008">
    <property type="protein sequence ID" value="KAL1304905.1"/>
    <property type="molecule type" value="Genomic_DNA"/>
</dbReference>
<keyword evidence="6" id="KW-1185">Reference proteome</keyword>
<dbReference type="SUPFAM" id="SSF55729">
    <property type="entry name" value="Acyl-CoA N-acyltransferases (Nat)"/>
    <property type="match status" value="1"/>
</dbReference>
<dbReference type="RefSeq" id="XP_069201179.1">
    <property type="nucleotide sequence ID" value="XM_069343350.1"/>
</dbReference>
<dbReference type="PANTHER" id="PTHR13256">
    <property type="entry name" value="N-ACETYLTRANSFERASE 9"/>
    <property type="match status" value="1"/>
</dbReference>
<feature type="domain" description="N-acetyltransferase" evidence="4">
    <location>
        <begin position="14"/>
        <end position="230"/>
    </location>
</feature>
<evidence type="ECO:0000313" key="6">
    <source>
        <dbReference type="Proteomes" id="UP001562354"/>
    </source>
</evidence>
<sequence length="272" mass="30605">MLLNEHTALVTPKVLLVPYCEHHVPRYHEWMQDEVLQELTASEPLTMEEEYSMQRSWRQDADKLTFIVCLAPPPRNPVSSIKAQIDDTSDRMVGDINLFLNPADDDDDGEDDYEGEANDAEADAALRAAALEDAGSAPVQQPRTKDVVGEIELMIAERSLHRQGYGRAALLTFLTYITQSLGDILREYGRSDQNDGAMSVSSLCRLKYLRVKIGESNVSSLRLFESAGFVATNGGPNYFGEIEMRMCLEEGSTMERLREYKGWEDVVLAKYQ</sequence>
<evidence type="ECO:0000256" key="2">
    <source>
        <dbReference type="ARBA" id="ARBA00022679"/>
    </source>
</evidence>
<comment type="caution">
    <text evidence="5">The sequence shown here is derived from an EMBL/GenBank/DDBJ whole genome shotgun (WGS) entry which is preliminary data.</text>
</comment>
<organism evidence="5 6">
    <name type="scientific">Neodothiora populina</name>
    <dbReference type="NCBI Taxonomy" id="2781224"/>
    <lineage>
        <taxon>Eukaryota</taxon>
        <taxon>Fungi</taxon>
        <taxon>Dikarya</taxon>
        <taxon>Ascomycota</taxon>
        <taxon>Pezizomycotina</taxon>
        <taxon>Dothideomycetes</taxon>
        <taxon>Dothideomycetidae</taxon>
        <taxon>Dothideales</taxon>
        <taxon>Dothioraceae</taxon>
        <taxon>Neodothiora</taxon>
    </lineage>
</organism>
<protein>
    <recommendedName>
        <fullName evidence="4">N-acetyltransferase domain-containing protein</fullName>
    </recommendedName>
</protein>
<evidence type="ECO:0000313" key="5">
    <source>
        <dbReference type="EMBL" id="KAL1304905.1"/>
    </source>
</evidence>
<gene>
    <name evidence="5" type="ORF">AAFC00_003822</name>
</gene>
<dbReference type="PANTHER" id="PTHR13256:SF16">
    <property type="entry name" value="ALPHA_BETA-TUBULIN-N-ACETYLTRANSFERASE 9"/>
    <property type="match status" value="1"/>
</dbReference>
<dbReference type="InterPro" id="IPR039135">
    <property type="entry name" value="NAT9-like"/>
</dbReference>
<dbReference type="GeneID" id="95977522"/>
<dbReference type="Gene3D" id="3.40.630.30">
    <property type="match status" value="1"/>
</dbReference>
<comment type="similarity">
    <text evidence="1">Belongs to the acetyltransferase family. GNAT subfamily.</text>
</comment>
<reference evidence="5 6" key="1">
    <citation type="submission" date="2024-07" db="EMBL/GenBank/DDBJ databases">
        <title>Draft sequence of the Neodothiora populina.</title>
        <authorList>
            <person name="Drown D.D."/>
            <person name="Schuette U.S."/>
            <person name="Buechlein A.B."/>
            <person name="Rusch D.R."/>
            <person name="Winton L.W."/>
            <person name="Adams G.A."/>
        </authorList>
    </citation>
    <scope>NUCLEOTIDE SEQUENCE [LARGE SCALE GENOMIC DNA]</scope>
    <source>
        <strain evidence="5 6">CPC 39397</strain>
    </source>
</reference>